<reference evidence="3" key="2">
    <citation type="submission" date="2023-05" db="EMBL/GenBank/DDBJ databases">
        <authorList>
            <person name="Schelkunov M.I."/>
        </authorList>
    </citation>
    <scope>NUCLEOTIDE SEQUENCE</scope>
    <source>
        <strain evidence="3">Hsosn_3</strain>
        <tissue evidence="3">Leaf</tissue>
    </source>
</reference>
<dbReference type="EMBL" id="JAUIZM010000007">
    <property type="protein sequence ID" value="KAK1375037.1"/>
    <property type="molecule type" value="Genomic_DNA"/>
</dbReference>
<sequence length="131" mass="14798">MFPNNILNPEDKVAMALTRAVVLENSDDLSIVFDTNNVIDKSVELNKDGIDEHDGILILKENYFCDDGAYMVVRIIIEMVRMKLEGSNEGIESLIKDLKEPLESAELRMDVMSEPKHAKAKADEVIKTFKN</sequence>
<dbReference type="PANTHER" id="PTHR42946:SF2">
    <property type="entry name" value="PHOSPHOGLUCOMUTASE (ALPHA-D-GLUCOSE-1,6-BISPHOSPHATE-DEPENDENT)"/>
    <property type="match status" value="1"/>
</dbReference>
<evidence type="ECO:0000256" key="2">
    <source>
        <dbReference type="ARBA" id="ARBA00022553"/>
    </source>
</evidence>
<name>A0AAD8HX04_9APIA</name>
<dbReference type="AlphaFoldDB" id="A0AAD8HX04"/>
<protein>
    <submittedName>
        <fullName evidence="3">Uncharacterized protein</fullName>
    </submittedName>
</protein>
<dbReference type="GO" id="GO:0004615">
    <property type="term" value="F:phosphomannomutase activity"/>
    <property type="evidence" value="ECO:0007669"/>
    <property type="project" value="TreeGrafter"/>
</dbReference>
<evidence type="ECO:0000256" key="1">
    <source>
        <dbReference type="ARBA" id="ARBA00001946"/>
    </source>
</evidence>
<organism evidence="3 4">
    <name type="scientific">Heracleum sosnowskyi</name>
    <dbReference type="NCBI Taxonomy" id="360622"/>
    <lineage>
        <taxon>Eukaryota</taxon>
        <taxon>Viridiplantae</taxon>
        <taxon>Streptophyta</taxon>
        <taxon>Embryophyta</taxon>
        <taxon>Tracheophyta</taxon>
        <taxon>Spermatophyta</taxon>
        <taxon>Magnoliopsida</taxon>
        <taxon>eudicotyledons</taxon>
        <taxon>Gunneridae</taxon>
        <taxon>Pentapetalae</taxon>
        <taxon>asterids</taxon>
        <taxon>campanulids</taxon>
        <taxon>Apiales</taxon>
        <taxon>Apiaceae</taxon>
        <taxon>Apioideae</taxon>
        <taxon>apioid superclade</taxon>
        <taxon>Tordylieae</taxon>
        <taxon>Tordyliinae</taxon>
        <taxon>Heracleum</taxon>
    </lineage>
</organism>
<keyword evidence="4" id="KW-1185">Reference proteome</keyword>
<dbReference type="GO" id="GO:0009570">
    <property type="term" value="C:chloroplast stroma"/>
    <property type="evidence" value="ECO:0007669"/>
    <property type="project" value="TreeGrafter"/>
</dbReference>
<gene>
    <name evidence="3" type="ORF">POM88_031230</name>
</gene>
<dbReference type="Proteomes" id="UP001237642">
    <property type="component" value="Unassembled WGS sequence"/>
</dbReference>
<comment type="caution">
    <text evidence="3">The sequence shown here is derived from an EMBL/GenBank/DDBJ whole genome shotgun (WGS) entry which is preliminary data.</text>
</comment>
<keyword evidence="2" id="KW-0597">Phosphoprotein</keyword>
<dbReference type="InterPro" id="IPR050060">
    <property type="entry name" value="Phosphoglucosamine_mutase"/>
</dbReference>
<comment type="cofactor">
    <cofactor evidence="1">
        <name>Mg(2+)</name>
        <dbReference type="ChEBI" id="CHEBI:18420"/>
    </cofactor>
</comment>
<evidence type="ECO:0000313" key="4">
    <source>
        <dbReference type="Proteomes" id="UP001237642"/>
    </source>
</evidence>
<accession>A0AAD8HX04</accession>
<dbReference type="PANTHER" id="PTHR42946">
    <property type="entry name" value="PHOSPHOHEXOSE MUTASE"/>
    <property type="match status" value="1"/>
</dbReference>
<reference evidence="3" key="1">
    <citation type="submission" date="2023-02" db="EMBL/GenBank/DDBJ databases">
        <title>Genome of toxic invasive species Heracleum sosnowskyi carries increased number of genes despite the absence of recent whole-genome duplications.</title>
        <authorList>
            <person name="Schelkunov M."/>
            <person name="Shtratnikova V."/>
            <person name="Makarenko M."/>
            <person name="Klepikova A."/>
            <person name="Omelchenko D."/>
            <person name="Novikova G."/>
            <person name="Obukhova E."/>
            <person name="Bogdanov V."/>
            <person name="Penin A."/>
            <person name="Logacheva M."/>
        </authorList>
    </citation>
    <scope>NUCLEOTIDE SEQUENCE</scope>
    <source>
        <strain evidence="3">Hsosn_3</strain>
        <tissue evidence="3">Leaf</tissue>
    </source>
</reference>
<evidence type="ECO:0000313" key="3">
    <source>
        <dbReference type="EMBL" id="KAK1375037.1"/>
    </source>
</evidence>
<proteinExistence type="predicted"/>